<dbReference type="Pfam" id="PF10564">
    <property type="entry name" value="MAR_sialic_bdg"/>
    <property type="match status" value="1"/>
</dbReference>
<dbReference type="RefSeq" id="XP_029215821.1">
    <property type="nucleotide sequence ID" value="XM_029361006.1"/>
</dbReference>
<dbReference type="Gene3D" id="3.90.640.70">
    <property type="match status" value="2"/>
</dbReference>
<dbReference type="KEGG" id="bbes:BESB_023040"/>
<dbReference type="AlphaFoldDB" id="A0A2A9M8U6"/>
<sequence length="297" mass="32471">MNCTGTVTAQTVASPPIPALSAFISKRKWSYCSTFQHVVDAMCKFVNSGNIGRYYPAENRWICLDAADVSLEGHSFCANNCGGIMRCAGGIAAGESPSHSGYIIQQQDIVEAFAALRPCKQREETCVPSSMNPPTCLTTRRIIATQIVSRQQEAMDKYCQTQMDQLCREGKWKIHCYQLWLSRIDTGGNSLSSPEWTCYPVGLLDFSRLSFCADGCSNKVPCQGAPTAIGSSVTAFLQLSLIASDKAFCSPYQKAANDYCIKKNGEGWVARGNVDTASWACFRAVINDTSGIIQAWR</sequence>
<dbReference type="OrthoDB" id="328670at2759"/>
<proteinExistence type="predicted"/>
<dbReference type="EMBL" id="NWUJ01000013">
    <property type="protein sequence ID" value="PFH31812.1"/>
    <property type="molecule type" value="Genomic_DNA"/>
</dbReference>
<dbReference type="GeneID" id="40307364"/>
<gene>
    <name evidence="1" type="ORF">BESB_023040</name>
</gene>
<dbReference type="Proteomes" id="UP000224006">
    <property type="component" value="Chromosome XII"/>
</dbReference>
<organism evidence="1 2">
    <name type="scientific">Besnoitia besnoiti</name>
    <name type="common">Apicomplexan protozoan</name>
    <dbReference type="NCBI Taxonomy" id="94643"/>
    <lineage>
        <taxon>Eukaryota</taxon>
        <taxon>Sar</taxon>
        <taxon>Alveolata</taxon>
        <taxon>Apicomplexa</taxon>
        <taxon>Conoidasida</taxon>
        <taxon>Coccidia</taxon>
        <taxon>Eucoccidiorida</taxon>
        <taxon>Eimeriorina</taxon>
        <taxon>Sarcocystidae</taxon>
        <taxon>Besnoitia</taxon>
    </lineage>
</organism>
<keyword evidence="2" id="KW-1185">Reference proteome</keyword>
<dbReference type="VEuPathDB" id="ToxoDB:BESB_023040"/>
<comment type="caution">
    <text evidence="1">The sequence shown here is derived from an EMBL/GenBank/DDBJ whole genome shotgun (WGS) entry which is preliminary data.</text>
</comment>
<protein>
    <submittedName>
        <fullName evidence="1">Putative microneme protein</fullName>
    </submittedName>
</protein>
<dbReference type="InterPro" id="IPR019562">
    <property type="entry name" value="Micronemal-adhesive-rpt_sia-bd"/>
</dbReference>
<name>A0A2A9M8U6_BESBE</name>
<accession>A0A2A9M8U6</accession>
<evidence type="ECO:0000313" key="2">
    <source>
        <dbReference type="Proteomes" id="UP000224006"/>
    </source>
</evidence>
<reference evidence="1 2" key="1">
    <citation type="submission" date="2017-09" db="EMBL/GenBank/DDBJ databases">
        <title>Genome sequencing of Besnoitia besnoiti strain Bb-Ger1.</title>
        <authorList>
            <person name="Schares G."/>
            <person name="Venepally P."/>
            <person name="Lorenzi H.A."/>
        </authorList>
    </citation>
    <scope>NUCLEOTIDE SEQUENCE [LARGE SCALE GENOMIC DNA]</scope>
    <source>
        <strain evidence="1 2">Bb-Ger1</strain>
    </source>
</reference>
<evidence type="ECO:0000313" key="1">
    <source>
        <dbReference type="EMBL" id="PFH31812.1"/>
    </source>
</evidence>